<evidence type="ECO:0008006" key="5">
    <source>
        <dbReference type="Google" id="ProtNLM"/>
    </source>
</evidence>
<dbReference type="EMBL" id="JABRWO010000003">
    <property type="protein sequence ID" value="MBA2114309.1"/>
    <property type="molecule type" value="Genomic_DNA"/>
</dbReference>
<feature type="transmembrane region" description="Helical" evidence="2">
    <location>
        <begin position="139"/>
        <end position="163"/>
    </location>
</feature>
<comment type="caution">
    <text evidence="3">The sequence shown here is derived from an EMBL/GenBank/DDBJ whole genome shotgun (WGS) entry which is preliminary data.</text>
</comment>
<feature type="transmembrane region" description="Helical" evidence="2">
    <location>
        <begin position="201"/>
        <end position="223"/>
    </location>
</feature>
<name>A0A7V8V417_9BACT</name>
<evidence type="ECO:0000313" key="4">
    <source>
        <dbReference type="Proteomes" id="UP000551616"/>
    </source>
</evidence>
<accession>A0A7V8V417</accession>
<keyword evidence="2" id="KW-1133">Transmembrane helix</keyword>
<dbReference type="RefSeq" id="WP_207395764.1">
    <property type="nucleotide sequence ID" value="NZ_JABRWO010000003.1"/>
</dbReference>
<dbReference type="AlphaFoldDB" id="A0A7V8V417"/>
<dbReference type="InterPro" id="IPR025098">
    <property type="entry name" value="DUF4013"/>
</dbReference>
<evidence type="ECO:0000256" key="1">
    <source>
        <dbReference type="SAM" id="MobiDB-lite"/>
    </source>
</evidence>
<keyword evidence="4" id="KW-1185">Reference proteome</keyword>
<feature type="transmembrane region" description="Helical" evidence="2">
    <location>
        <begin position="229"/>
        <end position="245"/>
    </location>
</feature>
<gene>
    <name evidence="3" type="ORF">HOV93_14660</name>
</gene>
<protein>
    <recommendedName>
        <fullName evidence="5">DUF4013 domain-containing protein</fullName>
    </recommendedName>
</protein>
<evidence type="ECO:0000313" key="3">
    <source>
        <dbReference type="EMBL" id="MBA2114309.1"/>
    </source>
</evidence>
<keyword evidence="2" id="KW-0472">Membrane</keyword>
<feature type="region of interest" description="Disordered" evidence="1">
    <location>
        <begin position="1"/>
        <end position="26"/>
    </location>
</feature>
<dbReference type="Pfam" id="PF13197">
    <property type="entry name" value="DUF4013"/>
    <property type="match status" value="1"/>
</dbReference>
<sequence>MSTSGDNPYASPEGTNYEPQQPTGSEAVVPRTSVDYMETLGDVFNNPNWFVNILLAGIAIIIPIIGGMVALGYVAEIIGARAYGRIKTYPDFDFNRFVEYLTRGFWMFLVTFLTSLCLAPLGMVAGGIMGALSATENEVLVLIGFVIYFFSIFAINLLSFFLMCPLVIRAGMLNDFAGAFDFGWIMDFIKKMWVEQLIGGILLYIFAMFIMLVGCMALCVGYIPAAGVVVIMSSLFITQLYQVYIHRGGQGLPFKEAKKL</sequence>
<reference evidence="3 4" key="1">
    <citation type="submission" date="2020-05" db="EMBL/GenBank/DDBJ databases">
        <title>Bremerella alba sp. nov., a novel planctomycete isolated from the surface of the macroalga Fucus spiralis.</title>
        <authorList>
            <person name="Godinho O."/>
            <person name="Botelho R."/>
            <person name="Albuquerque L."/>
            <person name="Wiegand S."/>
            <person name="Da Costa M.S."/>
            <person name="Lobo-Da-Cunha A."/>
            <person name="Jogler C."/>
            <person name="Lage O.M."/>
        </authorList>
    </citation>
    <scope>NUCLEOTIDE SEQUENCE [LARGE SCALE GENOMIC DNA]</scope>
    <source>
        <strain evidence="3 4">FF15</strain>
    </source>
</reference>
<evidence type="ECO:0000256" key="2">
    <source>
        <dbReference type="SAM" id="Phobius"/>
    </source>
</evidence>
<feature type="transmembrane region" description="Helical" evidence="2">
    <location>
        <begin position="105"/>
        <end position="133"/>
    </location>
</feature>
<dbReference type="Proteomes" id="UP000551616">
    <property type="component" value="Unassembled WGS sequence"/>
</dbReference>
<proteinExistence type="predicted"/>
<organism evidence="3 4">
    <name type="scientific">Bremerella alba</name>
    <dbReference type="NCBI Taxonomy" id="980252"/>
    <lineage>
        <taxon>Bacteria</taxon>
        <taxon>Pseudomonadati</taxon>
        <taxon>Planctomycetota</taxon>
        <taxon>Planctomycetia</taxon>
        <taxon>Pirellulales</taxon>
        <taxon>Pirellulaceae</taxon>
        <taxon>Bremerella</taxon>
    </lineage>
</organism>
<keyword evidence="2" id="KW-0812">Transmembrane</keyword>
<feature type="compositionally biased region" description="Polar residues" evidence="1">
    <location>
        <begin position="13"/>
        <end position="24"/>
    </location>
</feature>
<feature type="transmembrane region" description="Helical" evidence="2">
    <location>
        <begin position="49"/>
        <end position="75"/>
    </location>
</feature>